<comment type="function">
    <text evidence="1">Decomposes hydrogen peroxide into water and oxygen; serves to protect cells from the toxic effects of hydrogen peroxide.</text>
</comment>
<reference evidence="3" key="1">
    <citation type="journal article" date="2015" name="Genome Announc.">
        <title>Complete Genome Sequence of Herbaspirillum hiltneri N3 (DSM 17495), Isolated from Surface-Sterilized Wheat Roots.</title>
        <authorList>
            <person name="Guizelini D."/>
            <person name="Saizaki P.M."/>
            <person name="Coimbra N.A."/>
            <person name="Weiss V.A."/>
            <person name="Faoro H."/>
            <person name="Sfeir M.Z."/>
            <person name="Baura V.A."/>
            <person name="Monteiro R.A."/>
            <person name="Chubatsu L.S."/>
            <person name="Souza E.M."/>
            <person name="Cruz L.M."/>
            <person name="Pedrosa F.O."/>
            <person name="Raittz R.T."/>
            <person name="Marchaukoski J.N."/>
            <person name="Steffens M.B."/>
        </authorList>
    </citation>
    <scope>NUCLEOTIDE SEQUENCE [LARGE SCALE GENOMIC DNA]</scope>
    <source>
        <strain evidence="3">N3</strain>
    </source>
</reference>
<organism evidence="2 3">
    <name type="scientific">Herbaspirillum hiltneri N3</name>
    <dbReference type="NCBI Taxonomy" id="1262470"/>
    <lineage>
        <taxon>Bacteria</taxon>
        <taxon>Pseudomonadati</taxon>
        <taxon>Pseudomonadota</taxon>
        <taxon>Betaproteobacteria</taxon>
        <taxon>Burkholderiales</taxon>
        <taxon>Oxalobacteraceae</taxon>
        <taxon>Herbaspirillum</taxon>
    </lineage>
</organism>
<keyword evidence="3" id="KW-1185">Reference proteome</keyword>
<dbReference type="CDD" id="cd08152">
    <property type="entry name" value="y4iL_like"/>
    <property type="match status" value="1"/>
</dbReference>
<dbReference type="InterPro" id="IPR020835">
    <property type="entry name" value="Catalase_sf"/>
</dbReference>
<dbReference type="PANTHER" id="PTHR36195:SF4">
    <property type="entry name" value="DOMAIN PROTEIN, PUTATIVE (AFU_ORTHOLOGUE AFUA_5G01990)-RELATED"/>
    <property type="match status" value="1"/>
</dbReference>
<evidence type="ECO:0000313" key="2">
    <source>
        <dbReference type="EMBL" id="AKZ62207.1"/>
    </source>
</evidence>
<gene>
    <name evidence="2" type="ORF">F506_05590</name>
</gene>
<dbReference type="Gene3D" id="2.40.180.10">
    <property type="entry name" value="Catalase core domain"/>
    <property type="match status" value="1"/>
</dbReference>
<dbReference type="Proteomes" id="UP000063429">
    <property type="component" value="Chromosome"/>
</dbReference>
<name>A0ABM5UYJ1_9BURK</name>
<dbReference type="SUPFAM" id="SSF56634">
    <property type="entry name" value="Heme-dependent catalase-like"/>
    <property type="match status" value="1"/>
</dbReference>
<proteinExistence type="predicted"/>
<evidence type="ECO:0000256" key="1">
    <source>
        <dbReference type="ARBA" id="ARBA00002974"/>
    </source>
</evidence>
<evidence type="ECO:0000313" key="3">
    <source>
        <dbReference type="Proteomes" id="UP000063429"/>
    </source>
</evidence>
<dbReference type="RefSeq" id="WP_053195712.1">
    <property type="nucleotide sequence ID" value="NZ_CP011409.1"/>
</dbReference>
<dbReference type="EMBL" id="CP011409">
    <property type="protein sequence ID" value="AKZ62207.1"/>
    <property type="molecule type" value="Genomic_DNA"/>
</dbReference>
<sequence length="370" mass="39902">MKPDDSNLAAPIFYDPAYELVEPDEKEVEAGLIAALKEISETTFKHSGHAMRSVHAKSHGLLRGELEVLGGLPANLAQGVFARPGVYPLVMRLSTTPGDMLDDKVSTPRGMAIKLVGVSGARLPDSEADVTQDFVLVNGPAFAVASARKFLGTLKLLAKTTDKAPKLKQALSLLLRGAEEMLESAGKHSSTLMAMGGHPPNHVLGETYYSQAPLLWGPFMSKVSVAPVSANLTALAGAQVELRGKPDGLREAVCEFFAANDAEWELRVQLCTDLERMPIEDASVVWPEEASPYVTVARIRVPRQAAWSEARSRAIDDGMSFSPWHGISAHRPIGSIMRIRKAAYSFSAGFRARHNGKSTAEPIDLGKLPD</sequence>
<dbReference type="PANTHER" id="PTHR36195">
    <property type="entry name" value="DOMAIN PROTEIN, PUTATIVE (AFU_ORTHOLOGUE AFUA_5G01990)-RELATED-RELATED"/>
    <property type="match status" value="1"/>
</dbReference>
<protein>
    <submittedName>
        <fullName evidence="2">Catalase</fullName>
    </submittedName>
</protein>
<accession>A0ABM5UYJ1</accession>